<dbReference type="Pfam" id="PF01048">
    <property type="entry name" value="PNP_UDP_1"/>
    <property type="match status" value="1"/>
</dbReference>
<protein>
    <submittedName>
        <fullName evidence="2">Phosphorylase</fullName>
    </submittedName>
</protein>
<dbReference type="Gene3D" id="3.40.50.1580">
    <property type="entry name" value="Nucleoside phosphorylase domain"/>
    <property type="match status" value="1"/>
</dbReference>
<dbReference type="InterPro" id="IPR000845">
    <property type="entry name" value="Nucleoside_phosphorylase_d"/>
</dbReference>
<name>A0ABX0VEH9_9HYPH</name>
<organism evidence="2 3">
    <name type="scientific">Microvirga terricola</name>
    <dbReference type="NCBI Taxonomy" id="2719797"/>
    <lineage>
        <taxon>Bacteria</taxon>
        <taxon>Pseudomonadati</taxon>
        <taxon>Pseudomonadota</taxon>
        <taxon>Alphaproteobacteria</taxon>
        <taxon>Hyphomicrobiales</taxon>
        <taxon>Methylobacteriaceae</taxon>
        <taxon>Microvirga</taxon>
    </lineage>
</organism>
<gene>
    <name evidence="2" type="ORF">HB375_16720</name>
</gene>
<dbReference type="EMBL" id="JAATJS010000007">
    <property type="protein sequence ID" value="NIX78239.1"/>
    <property type="molecule type" value="Genomic_DNA"/>
</dbReference>
<accession>A0ABX0VEH9</accession>
<feature type="domain" description="Nucleoside phosphorylase" evidence="1">
    <location>
        <begin position="45"/>
        <end position="165"/>
    </location>
</feature>
<evidence type="ECO:0000313" key="3">
    <source>
        <dbReference type="Proteomes" id="UP000707352"/>
    </source>
</evidence>
<dbReference type="Proteomes" id="UP000707352">
    <property type="component" value="Unassembled WGS sequence"/>
</dbReference>
<dbReference type="SUPFAM" id="SSF53167">
    <property type="entry name" value="Purine and uridine phosphorylases"/>
    <property type="match status" value="1"/>
</dbReference>
<proteinExistence type="predicted"/>
<keyword evidence="3" id="KW-1185">Reference proteome</keyword>
<sequence length="231" mass="24000">MQSSLPSTVRVIAVCGMQSEERIARGSFITTICGSGHSTLLEARLTSALATGTVAGLVSFGISGGLHAALEPGTLVLGRRVVGPDGQWDADAGWLNALGRICRNAISAVVVGSDFPIGSAGAKRELHALSGASIVDTESHIVAQIACRYALPFAVIRTVADSASRDLPPVALVPLKRDGRPDMAGVLVSLASIPTQLPALARVALDARRAYGSLSRIRRDLSIGFACPYLF</sequence>
<reference evidence="2 3" key="1">
    <citation type="submission" date="2020-03" db="EMBL/GenBank/DDBJ databases">
        <title>The genome sequence of Microvirga sp. c23x22.</title>
        <authorList>
            <person name="Zhang X."/>
        </authorList>
    </citation>
    <scope>NUCLEOTIDE SEQUENCE [LARGE SCALE GENOMIC DNA]</scope>
    <source>
        <strain evidence="3">c23x22</strain>
    </source>
</reference>
<comment type="caution">
    <text evidence="2">The sequence shown here is derived from an EMBL/GenBank/DDBJ whole genome shotgun (WGS) entry which is preliminary data.</text>
</comment>
<evidence type="ECO:0000259" key="1">
    <source>
        <dbReference type="Pfam" id="PF01048"/>
    </source>
</evidence>
<dbReference type="InterPro" id="IPR035994">
    <property type="entry name" value="Nucleoside_phosphorylase_sf"/>
</dbReference>
<evidence type="ECO:0000313" key="2">
    <source>
        <dbReference type="EMBL" id="NIX78239.1"/>
    </source>
</evidence>